<dbReference type="EMBL" id="ML996098">
    <property type="protein sequence ID" value="KAF2741171.1"/>
    <property type="molecule type" value="Genomic_DNA"/>
</dbReference>
<organism evidence="4 5">
    <name type="scientific">Polyplosphaeria fusca</name>
    <dbReference type="NCBI Taxonomy" id="682080"/>
    <lineage>
        <taxon>Eukaryota</taxon>
        <taxon>Fungi</taxon>
        <taxon>Dikarya</taxon>
        <taxon>Ascomycota</taxon>
        <taxon>Pezizomycotina</taxon>
        <taxon>Dothideomycetes</taxon>
        <taxon>Pleosporomycetidae</taxon>
        <taxon>Pleosporales</taxon>
        <taxon>Tetraplosphaeriaceae</taxon>
        <taxon>Polyplosphaeria</taxon>
    </lineage>
</organism>
<feature type="coiled-coil region" evidence="1">
    <location>
        <begin position="458"/>
        <end position="499"/>
    </location>
</feature>
<proteinExistence type="predicted"/>
<gene>
    <name evidence="4" type="ORF">EJ04DRAFT_571877</name>
</gene>
<feature type="compositionally biased region" description="Polar residues" evidence="2">
    <location>
        <begin position="89"/>
        <end position="99"/>
    </location>
</feature>
<evidence type="ECO:0000313" key="4">
    <source>
        <dbReference type="EMBL" id="KAF2741171.1"/>
    </source>
</evidence>
<evidence type="ECO:0000256" key="1">
    <source>
        <dbReference type="SAM" id="Coils"/>
    </source>
</evidence>
<dbReference type="Proteomes" id="UP000799444">
    <property type="component" value="Unassembled WGS sequence"/>
</dbReference>
<feature type="compositionally biased region" description="Acidic residues" evidence="2">
    <location>
        <begin position="333"/>
        <end position="354"/>
    </location>
</feature>
<keyword evidence="3" id="KW-0812">Transmembrane</keyword>
<evidence type="ECO:0000256" key="3">
    <source>
        <dbReference type="SAM" id="Phobius"/>
    </source>
</evidence>
<name>A0A9P4RDI7_9PLEO</name>
<dbReference type="AlphaFoldDB" id="A0A9P4RDI7"/>
<keyword evidence="3" id="KW-0472">Membrane</keyword>
<feature type="transmembrane region" description="Helical" evidence="3">
    <location>
        <begin position="139"/>
        <end position="158"/>
    </location>
</feature>
<accession>A0A9P4RDI7</accession>
<reference evidence="4" key="1">
    <citation type="journal article" date="2020" name="Stud. Mycol.">
        <title>101 Dothideomycetes genomes: a test case for predicting lifestyles and emergence of pathogens.</title>
        <authorList>
            <person name="Haridas S."/>
            <person name="Albert R."/>
            <person name="Binder M."/>
            <person name="Bloem J."/>
            <person name="Labutti K."/>
            <person name="Salamov A."/>
            <person name="Andreopoulos B."/>
            <person name="Baker S."/>
            <person name="Barry K."/>
            <person name="Bills G."/>
            <person name="Bluhm B."/>
            <person name="Cannon C."/>
            <person name="Castanera R."/>
            <person name="Culley D."/>
            <person name="Daum C."/>
            <person name="Ezra D."/>
            <person name="Gonzalez J."/>
            <person name="Henrissat B."/>
            <person name="Kuo A."/>
            <person name="Liang C."/>
            <person name="Lipzen A."/>
            <person name="Lutzoni F."/>
            <person name="Magnuson J."/>
            <person name="Mondo S."/>
            <person name="Nolan M."/>
            <person name="Ohm R."/>
            <person name="Pangilinan J."/>
            <person name="Park H.-J."/>
            <person name="Ramirez L."/>
            <person name="Alfaro M."/>
            <person name="Sun H."/>
            <person name="Tritt A."/>
            <person name="Yoshinaga Y."/>
            <person name="Zwiers L.-H."/>
            <person name="Turgeon B."/>
            <person name="Goodwin S."/>
            <person name="Spatafora J."/>
            <person name="Crous P."/>
            <person name="Grigoriev I."/>
        </authorList>
    </citation>
    <scope>NUCLEOTIDE SEQUENCE</scope>
    <source>
        <strain evidence="4">CBS 125425</strain>
    </source>
</reference>
<sequence>MASSNALLDEVLQAVQTLAQFAESHAKSIVVLALLFNPFSSLRPDWNFLYSAQSNTPLGLLAAAYVFGFLKLPKAHPDSEDPDSEGPDNGSSEPSSAQSIGPAFQTISDRLGPYFKVGSVIFLAVYVSIHNVVPLPLQPWLHGIFVAGVVVAGFFAPSAKCYGPLHFGYLKYSKDVSKLYKLFIDWWIYAALLLLLFPFGFHPTVLPVLSLSLVCMAVTAWVHVYHEYRKELVDLTDKVSKLVSRATVAESSAQGHLTSLSNYEKQLFDAATTARRDALLASKVRMTDFFICATKAWAALGEITIASKIVTKKADAVITAAAEVEERPKPDEKDDEDEEIEEGDENTEAEEPVDDSAGGYQESWTQQLSRQLREEAERAKTKVDEVVSGVEAAQASIRRCETAKGQDKEARLAAESNKSVSIDAVVKVKELTANSTDDALAAGTQAEAVRRLAKMAIAAATEGEMATAQKLAADAEKDTKKAEEAMEKLRESRDAVRGALTDWLQGKPVVTTPVQQ</sequence>
<evidence type="ECO:0000256" key="2">
    <source>
        <dbReference type="SAM" id="MobiDB-lite"/>
    </source>
</evidence>
<feature type="region of interest" description="Disordered" evidence="2">
    <location>
        <begin position="76"/>
        <end position="100"/>
    </location>
</feature>
<dbReference type="OrthoDB" id="5018069at2759"/>
<feature type="transmembrane region" description="Helical" evidence="3">
    <location>
        <begin position="114"/>
        <end position="133"/>
    </location>
</feature>
<evidence type="ECO:0000313" key="5">
    <source>
        <dbReference type="Proteomes" id="UP000799444"/>
    </source>
</evidence>
<feature type="transmembrane region" description="Helical" evidence="3">
    <location>
        <begin position="179"/>
        <end position="199"/>
    </location>
</feature>
<feature type="compositionally biased region" description="Basic and acidic residues" evidence="2">
    <location>
        <begin position="371"/>
        <end position="382"/>
    </location>
</feature>
<protein>
    <submittedName>
        <fullName evidence="4">Uncharacterized protein</fullName>
    </submittedName>
</protein>
<comment type="caution">
    <text evidence="4">The sequence shown here is derived from an EMBL/GenBank/DDBJ whole genome shotgun (WGS) entry which is preliminary data.</text>
</comment>
<keyword evidence="1" id="KW-0175">Coiled coil</keyword>
<feature type="region of interest" description="Disordered" evidence="2">
    <location>
        <begin position="322"/>
        <end position="382"/>
    </location>
</feature>
<feature type="transmembrane region" description="Helical" evidence="3">
    <location>
        <begin position="48"/>
        <end position="70"/>
    </location>
</feature>
<keyword evidence="5" id="KW-1185">Reference proteome</keyword>
<keyword evidence="3" id="KW-1133">Transmembrane helix</keyword>